<feature type="compositionally biased region" description="Low complexity" evidence="1">
    <location>
        <begin position="80"/>
        <end position="91"/>
    </location>
</feature>
<reference evidence="4" key="1">
    <citation type="journal article" date="2019" name="Int. J. Syst. Evol. Microbiol.">
        <title>The Global Catalogue of Microorganisms (GCM) 10K type strain sequencing project: providing services to taxonomists for standard genome sequencing and annotation.</title>
        <authorList>
            <consortium name="The Broad Institute Genomics Platform"/>
            <consortium name="The Broad Institute Genome Sequencing Center for Infectious Disease"/>
            <person name="Wu L."/>
            <person name="Ma J."/>
        </authorList>
    </citation>
    <scope>NUCLEOTIDE SEQUENCE [LARGE SCALE GENOMIC DNA]</scope>
    <source>
        <strain evidence="4">IBRC-M 10908</strain>
    </source>
</reference>
<dbReference type="Proteomes" id="UP001595823">
    <property type="component" value="Unassembled WGS sequence"/>
</dbReference>
<keyword evidence="2" id="KW-0812">Transmembrane</keyword>
<evidence type="ECO:0000313" key="3">
    <source>
        <dbReference type="EMBL" id="MFC4337088.1"/>
    </source>
</evidence>
<dbReference type="RefSeq" id="WP_380623682.1">
    <property type="nucleotide sequence ID" value="NZ_JBHSDK010000028.1"/>
</dbReference>
<keyword evidence="4" id="KW-1185">Reference proteome</keyword>
<feature type="transmembrane region" description="Helical" evidence="2">
    <location>
        <begin position="109"/>
        <end position="131"/>
    </location>
</feature>
<evidence type="ECO:0000256" key="2">
    <source>
        <dbReference type="SAM" id="Phobius"/>
    </source>
</evidence>
<keyword evidence="2" id="KW-0472">Membrane</keyword>
<comment type="caution">
    <text evidence="3">The sequence shown here is derived from an EMBL/GenBank/DDBJ whole genome shotgun (WGS) entry which is preliminary data.</text>
</comment>
<evidence type="ECO:0000313" key="4">
    <source>
        <dbReference type="Proteomes" id="UP001595823"/>
    </source>
</evidence>
<organism evidence="3 4">
    <name type="scientific">Salininema proteolyticum</name>
    <dbReference type="NCBI Taxonomy" id="1607685"/>
    <lineage>
        <taxon>Bacteria</taxon>
        <taxon>Bacillati</taxon>
        <taxon>Actinomycetota</taxon>
        <taxon>Actinomycetes</taxon>
        <taxon>Glycomycetales</taxon>
        <taxon>Glycomycetaceae</taxon>
        <taxon>Salininema</taxon>
    </lineage>
</organism>
<sequence>MHKQYYLAAEYNGGGPLGPAANPGLGRGAPSPGYEGTAQFGHGAPPPGFEGTAQPGHGVPPQESEGTIQFGHGVPPQPGTVPTGTRTPNGPLAHGEYAEPRKNGIKRPVAFVAAFALAVVFAGGLLVHLLADNGSDGSGASASSSDGLFPNEGDCISEIVLQESGWSLSDGSALVDCDSEAAVFDVEKSFPTVEGEVLGADNGAQAAKSICGEDYFQNYPGESWNWFLREASGGAIVSAVCVEARADAVFEDASVPRIPDVGDCFLDENEWRVADCGSPDVFGEVVEWGDAADYPGAQSNDKGKIDELCKDADEYWYGRDIDGTWLYILCVKT</sequence>
<protein>
    <recommendedName>
        <fullName evidence="5">Septum formation-related domain-containing protein</fullName>
    </recommendedName>
</protein>
<proteinExistence type="predicted"/>
<feature type="region of interest" description="Disordered" evidence="1">
    <location>
        <begin position="22"/>
        <end position="98"/>
    </location>
</feature>
<name>A0ABV8U321_9ACTN</name>
<accession>A0ABV8U321</accession>
<gene>
    <name evidence="3" type="ORF">ACFPET_17945</name>
</gene>
<evidence type="ECO:0008006" key="5">
    <source>
        <dbReference type="Google" id="ProtNLM"/>
    </source>
</evidence>
<dbReference type="EMBL" id="JBHSDK010000028">
    <property type="protein sequence ID" value="MFC4337088.1"/>
    <property type="molecule type" value="Genomic_DNA"/>
</dbReference>
<keyword evidence="2" id="KW-1133">Transmembrane helix</keyword>
<evidence type="ECO:0000256" key="1">
    <source>
        <dbReference type="SAM" id="MobiDB-lite"/>
    </source>
</evidence>